<evidence type="ECO:0000313" key="2">
    <source>
        <dbReference type="EMBL" id="MFC3928779.1"/>
    </source>
</evidence>
<evidence type="ECO:0000259" key="1">
    <source>
        <dbReference type="Pfam" id="PF14278"/>
    </source>
</evidence>
<proteinExistence type="predicted"/>
<reference evidence="3" key="1">
    <citation type="journal article" date="2019" name="Int. J. Syst. Evol. Microbiol.">
        <title>The Global Catalogue of Microorganisms (GCM) 10K type strain sequencing project: providing services to taxonomists for standard genome sequencing and annotation.</title>
        <authorList>
            <consortium name="The Broad Institute Genomics Platform"/>
            <consortium name="The Broad Institute Genome Sequencing Center for Infectious Disease"/>
            <person name="Wu L."/>
            <person name="Ma J."/>
        </authorList>
    </citation>
    <scope>NUCLEOTIDE SEQUENCE [LARGE SCALE GENOMIC DNA]</scope>
    <source>
        <strain evidence="3">CCUG 67170</strain>
    </source>
</reference>
<dbReference type="Gene3D" id="1.10.357.10">
    <property type="entry name" value="Tetracycline Repressor, domain 2"/>
    <property type="match status" value="1"/>
</dbReference>
<keyword evidence="3" id="KW-1185">Reference proteome</keyword>
<dbReference type="RefSeq" id="WP_380427656.1">
    <property type="nucleotide sequence ID" value="NZ_JBHRZV010000052.1"/>
</dbReference>
<dbReference type="EMBL" id="JBHRZV010000052">
    <property type="protein sequence ID" value="MFC3928779.1"/>
    <property type="molecule type" value="Genomic_DNA"/>
</dbReference>
<comment type="caution">
    <text evidence="2">The sequence shown here is derived from an EMBL/GenBank/DDBJ whole genome shotgun (WGS) entry which is preliminary data.</text>
</comment>
<accession>A0ABV8CXV7</accession>
<gene>
    <name evidence="2" type="ORF">ACFORF_09450</name>
</gene>
<sequence>MAQLKEDTLQHIDELLHENIEDPKRAILVILQYLKEDFDFFSTISTNKFINFSESIKDFVFRILSQEEHLEVNLARAYQIPYVYALELFLSSIESIIRLWVERAAIESPEEMTDIIFQVAYIDSHVESNEEL</sequence>
<evidence type="ECO:0000313" key="3">
    <source>
        <dbReference type="Proteomes" id="UP001595807"/>
    </source>
</evidence>
<organism evidence="2 3">
    <name type="scientific">Streptococcus caprae</name>
    <dbReference type="NCBI Taxonomy" id="1640501"/>
    <lineage>
        <taxon>Bacteria</taxon>
        <taxon>Bacillati</taxon>
        <taxon>Bacillota</taxon>
        <taxon>Bacilli</taxon>
        <taxon>Lactobacillales</taxon>
        <taxon>Streptococcaceae</taxon>
        <taxon>Streptococcus</taxon>
    </lineage>
</organism>
<feature type="domain" description="Transcriptional regulator TetR C-terminal Firmicutes type" evidence="1">
    <location>
        <begin position="21"/>
        <end position="119"/>
    </location>
</feature>
<dbReference type="Pfam" id="PF14278">
    <property type="entry name" value="TetR_C_8"/>
    <property type="match status" value="1"/>
</dbReference>
<protein>
    <submittedName>
        <fullName evidence="2">TetR-like C-terminal domain-containing protein</fullName>
    </submittedName>
</protein>
<dbReference type="Proteomes" id="UP001595807">
    <property type="component" value="Unassembled WGS sequence"/>
</dbReference>
<name>A0ABV8CXV7_9STRE</name>
<dbReference type="InterPro" id="IPR039532">
    <property type="entry name" value="TetR_C_Firmicutes"/>
</dbReference>